<evidence type="ECO:0000313" key="3">
    <source>
        <dbReference type="Proteomes" id="UP000562027"/>
    </source>
</evidence>
<name>A0A840LA83_9BURK</name>
<accession>A0A840LA83</accession>
<feature type="compositionally biased region" description="Gly residues" evidence="1">
    <location>
        <begin position="126"/>
        <end position="136"/>
    </location>
</feature>
<comment type="caution">
    <text evidence="2">The sequence shown here is derived from an EMBL/GenBank/DDBJ whole genome shotgun (WGS) entry which is preliminary data.</text>
</comment>
<feature type="region of interest" description="Disordered" evidence="1">
    <location>
        <begin position="67"/>
        <end position="144"/>
    </location>
</feature>
<evidence type="ECO:0000256" key="1">
    <source>
        <dbReference type="SAM" id="MobiDB-lite"/>
    </source>
</evidence>
<keyword evidence="3" id="KW-1185">Reference proteome</keyword>
<dbReference type="EMBL" id="JACHLP010000007">
    <property type="protein sequence ID" value="MBB4845036.1"/>
    <property type="molecule type" value="Genomic_DNA"/>
</dbReference>
<sequence length="602" mass="63212">MADNDLKFRRLLDTSHPVNLVFGQPDDGLSPGDASGSIAIMFSPPVIALQGDTAPGPSWRKVVAQTSNPWQPGQQRSQGASLPTAESTPYRTSAGLPWAPGRPNPAGLRADWDRPGRASPQAAGAWGIGQGRGAASGPGWQASARAGAAKSTAWALAEQRSALTLSRWQELARIAEDQLGTWGQGDRRSLATRALWGEGSGLGLDERSPWQLGKLPDPGASVIVPWVPPGPEPHVCYRPPPGGAVVVEFKTPASTDTLIEFKCGGKATQIVVPVRRTYIVQNNVSLTLVDGTPVPVDGMALSLDADSWTWGFSASLPGSSLALVTPAAGGDPVELLAHINGEIYRVMADSLSRARAHGKSGLTLRGRGRSAELDAPYSPPINLGTPADRTARQLAEDALATTGWTVDWGIDNWLVPAGAWSFQGSRMGALNSIAAAVGAYVQPHAQDRTLYIKPRYPVAAWKWGDLAGGVALPSAVVTQEGLDWISKPAFNRIFVQGARAGVRGRVTIGGTAGDQLAPMVTDPLIVHATAARMRGIAELSAGGRSVLASLKLPVLAQTGILRPGKVVQYSDGPDVRTGIVRSVAVDAGFPEVWQTLGVETRV</sequence>
<reference evidence="2 3" key="1">
    <citation type="submission" date="2020-08" db="EMBL/GenBank/DDBJ databases">
        <title>Functional genomics of gut bacteria from endangered species of beetles.</title>
        <authorList>
            <person name="Carlos-Shanley C."/>
        </authorList>
    </citation>
    <scope>NUCLEOTIDE SEQUENCE [LARGE SCALE GENOMIC DNA]</scope>
    <source>
        <strain evidence="2 3">S00239</strain>
    </source>
</reference>
<proteinExistence type="predicted"/>
<feature type="compositionally biased region" description="Polar residues" evidence="1">
    <location>
        <begin position="67"/>
        <end position="91"/>
    </location>
</feature>
<gene>
    <name evidence="2" type="ORF">HNP55_003582</name>
</gene>
<dbReference type="AlphaFoldDB" id="A0A840LA83"/>
<dbReference type="RefSeq" id="WP_184302408.1">
    <property type="nucleotide sequence ID" value="NZ_JACHLP010000007.1"/>
</dbReference>
<dbReference type="Proteomes" id="UP000562027">
    <property type="component" value="Unassembled WGS sequence"/>
</dbReference>
<evidence type="ECO:0000313" key="2">
    <source>
        <dbReference type="EMBL" id="MBB4845036.1"/>
    </source>
</evidence>
<organism evidence="2 3">
    <name type="scientific">Roseateles oligotrophus</name>
    <dbReference type="NCBI Taxonomy" id="1769250"/>
    <lineage>
        <taxon>Bacteria</taxon>
        <taxon>Pseudomonadati</taxon>
        <taxon>Pseudomonadota</taxon>
        <taxon>Betaproteobacteria</taxon>
        <taxon>Burkholderiales</taxon>
        <taxon>Sphaerotilaceae</taxon>
        <taxon>Roseateles</taxon>
    </lineage>
</organism>
<protein>
    <submittedName>
        <fullName evidence="2">Uncharacterized protein</fullName>
    </submittedName>
</protein>